<accession>A0A9W6QDE2</accession>
<dbReference type="InterPro" id="IPR027417">
    <property type="entry name" value="P-loop_NTPase"/>
</dbReference>
<proteinExistence type="predicted"/>
<dbReference type="InterPro" id="IPR011990">
    <property type="entry name" value="TPR-like_helical_dom_sf"/>
</dbReference>
<dbReference type="EMBL" id="BSSA01000025">
    <property type="protein sequence ID" value="GLW73406.1"/>
    <property type="molecule type" value="Genomic_DNA"/>
</dbReference>
<dbReference type="Gene3D" id="3.40.50.300">
    <property type="entry name" value="P-loop containing nucleotide triphosphate hydrolases"/>
    <property type="match status" value="1"/>
</dbReference>
<evidence type="ECO:0000313" key="2">
    <source>
        <dbReference type="Proteomes" id="UP001165041"/>
    </source>
</evidence>
<name>A0A9W6QDE2_9ACTN</name>
<reference evidence="1" key="1">
    <citation type="submission" date="2023-02" db="EMBL/GenBank/DDBJ databases">
        <title>Kitasatospora phosalacinea NBRC 14627.</title>
        <authorList>
            <person name="Ichikawa N."/>
            <person name="Sato H."/>
            <person name="Tonouchi N."/>
        </authorList>
    </citation>
    <scope>NUCLEOTIDE SEQUENCE</scope>
    <source>
        <strain evidence="1">NBRC 14627</strain>
    </source>
</reference>
<evidence type="ECO:0000313" key="1">
    <source>
        <dbReference type="EMBL" id="GLW73406.1"/>
    </source>
</evidence>
<dbReference type="Proteomes" id="UP001165041">
    <property type="component" value="Unassembled WGS sequence"/>
</dbReference>
<evidence type="ECO:0008006" key="3">
    <source>
        <dbReference type="Google" id="ProtNLM"/>
    </source>
</evidence>
<comment type="caution">
    <text evidence="1">The sequence shown here is derived from an EMBL/GenBank/DDBJ whole genome shotgun (WGS) entry which is preliminary data.</text>
</comment>
<dbReference type="SUPFAM" id="SSF52540">
    <property type="entry name" value="P-loop containing nucleoside triphosphate hydrolases"/>
    <property type="match status" value="1"/>
</dbReference>
<dbReference type="PANTHER" id="PTHR35205">
    <property type="entry name" value="NB-ARC AND TPR DOMAIN PROTEIN"/>
    <property type="match status" value="1"/>
</dbReference>
<protein>
    <recommendedName>
        <fullName evidence="3">NB-ARC domain-containing protein</fullName>
    </recommendedName>
</protein>
<sequence length="1069" mass="117483">MMAGASIDHVAMKPQVRSLVCDSRSCSNRHVLRRPLAQTFLLTGVQARITQTAASVGHQLVEVPAEDRSALGGGGSTTSRGGSPLPIFTVCGLHRLEVWKVVPQSESGFRWVGRMGEALDGGRVAARGFQYQYLRTLEQLVTVLDEPGIDCVRVEGPPASEGAVDQVDFDVVDLEGAVRLAAQVKSRAAGGSMSAAVALGILLEMINGDHEAGTYCLLTNGRPGPKSDQLDEILASTPGPQVLRDRLMELFRDAPQRRSQLEGLNENGLARLGRCRVEYDARDDGEIREQLRESLRTIRNHAHQGLGEKSAGLLTGYLISEILDRAADVSGRRASFSVAELRRLVLVDGETLARSIGMRDWGAMAGPVPTVPDVDRPELLGRLLASFPLKKSQVTRRATMVGPSGIGKSSAATLFISARADAYDFVGWIDCETEYSTRASFQRAVAALNPNSPAKQPEAQVEDLLQAVQRELGQLPGRWLLVCDNANSAREINPWIPKVGGDALITTLNAASHLGNGDVVHVSVMGRGESVELLSRRLHLTEDEREFWQPSLKRLAEELGDWPLALELGAGYLYSTGLGLDYTDHYLQELKVRSFSDEDSVPPGYPRTLAAALNLCIDRLEARTRPEVLADSPSVALQMLFASAFLASHQMPTHLLLAAAIADIEALEPGHHGPVLVPTGTANLGEALRELYRFSLIKNDLPLPPSYGESLPGAERTITVNTVSQALIRDRLNGHPALPGAMNQLTGHVERWLRGASELGELERVQILQSHAETLLGHIEKNGFTSERVALMYGNLASPYYLQGNALRAEELMLRELDHLARLQPTNLALVAQTRFALATIFLQTQDISTAQHTRLTTTFDEAVRHLEYVLHQARLWADEYPKAALKFAIDGRTLIRNSDFPAPESTRLTLLGDAFTDLESRIAPTAYSITFGTIERAENLLRQHRYAEAEQCCRELLSEKHSGSVDPEVRRRLIEALALQAKWDQAIDEVRYWKESHDAPRLFRTSILDLIRNVCYACAVGLASGDMRAVALLNEVLDWPDLDSFLHLGSDIERKVITEARDLRDELR</sequence>
<gene>
    <name evidence="1" type="ORF">Kpho02_57050</name>
</gene>
<dbReference type="Gene3D" id="1.25.40.10">
    <property type="entry name" value="Tetratricopeptide repeat domain"/>
    <property type="match status" value="1"/>
</dbReference>
<organism evidence="1 2">
    <name type="scientific">Kitasatospora phosalacinea</name>
    <dbReference type="NCBI Taxonomy" id="2065"/>
    <lineage>
        <taxon>Bacteria</taxon>
        <taxon>Bacillati</taxon>
        <taxon>Actinomycetota</taxon>
        <taxon>Actinomycetes</taxon>
        <taxon>Kitasatosporales</taxon>
        <taxon>Streptomycetaceae</taxon>
        <taxon>Kitasatospora</taxon>
    </lineage>
</organism>
<dbReference type="AlphaFoldDB" id="A0A9W6QDE2"/>
<dbReference type="PANTHER" id="PTHR35205:SF1">
    <property type="entry name" value="ZU5 DOMAIN-CONTAINING PROTEIN"/>
    <property type="match status" value="1"/>
</dbReference>